<evidence type="ECO:0000313" key="3">
    <source>
        <dbReference type="Proteomes" id="UP000230750"/>
    </source>
</evidence>
<dbReference type="PANTHER" id="PTHR47018">
    <property type="entry name" value="CXC DOMAIN-CONTAINING PROTEIN-RELATED"/>
    <property type="match status" value="1"/>
</dbReference>
<dbReference type="EMBL" id="MRZV01000025">
    <property type="protein sequence ID" value="PIK61748.1"/>
    <property type="molecule type" value="Genomic_DNA"/>
</dbReference>
<reference evidence="2 3" key="1">
    <citation type="journal article" date="2017" name="PLoS Biol.">
        <title>The sea cucumber genome provides insights into morphological evolution and visceral regeneration.</title>
        <authorList>
            <person name="Zhang X."/>
            <person name="Sun L."/>
            <person name="Yuan J."/>
            <person name="Sun Y."/>
            <person name="Gao Y."/>
            <person name="Zhang L."/>
            <person name="Li S."/>
            <person name="Dai H."/>
            <person name="Hamel J.F."/>
            <person name="Liu C."/>
            <person name="Yu Y."/>
            <person name="Liu S."/>
            <person name="Lin W."/>
            <person name="Guo K."/>
            <person name="Jin S."/>
            <person name="Xu P."/>
            <person name="Storey K.B."/>
            <person name="Huan P."/>
            <person name="Zhang T."/>
            <person name="Zhou Y."/>
            <person name="Zhang J."/>
            <person name="Lin C."/>
            <person name="Li X."/>
            <person name="Xing L."/>
            <person name="Huo D."/>
            <person name="Sun M."/>
            <person name="Wang L."/>
            <person name="Mercier A."/>
            <person name="Li F."/>
            <person name="Yang H."/>
            <person name="Xiang J."/>
        </authorList>
    </citation>
    <scope>NUCLEOTIDE SEQUENCE [LARGE SCALE GENOMIC DNA]</scope>
    <source>
        <strain evidence="2">Shaxun</strain>
        <tissue evidence="2">Muscle</tissue>
    </source>
</reference>
<protein>
    <submittedName>
        <fullName evidence="2">Uncharacterized protein</fullName>
    </submittedName>
</protein>
<dbReference type="OrthoDB" id="8060926at2759"/>
<evidence type="ECO:0000256" key="1">
    <source>
        <dbReference type="SAM" id="MobiDB-lite"/>
    </source>
</evidence>
<name>A0A2G8LNB6_STIJA</name>
<comment type="caution">
    <text evidence="2">The sequence shown here is derived from an EMBL/GenBank/DDBJ whole genome shotgun (WGS) entry which is preliminary data.</text>
</comment>
<evidence type="ECO:0000313" key="2">
    <source>
        <dbReference type="EMBL" id="PIK61748.1"/>
    </source>
</evidence>
<accession>A0A2G8LNB6</accession>
<sequence>MEQTYLEDINNDSKILGSISCQSVTSTRSSTCYNSTVTTVSRRLKVCCHDKALVRPDKGSSRKTQPWPKTSDHRGSAPLHNRQTDTVAMACRLRGRYTVLGVLHIEMTGFKMIGDWLEDSGWVEAIVQSGVTSIGTTDSFWGIPFTRTRHAHQVTASYLYILLRKSYDNYKGTLDTEVQPEGFDDWRVQKKQGIPQFNFWYTMFQLELLVLTYVRAQRVGDFALYTDSLTKIAPWFFSLDHTTYARWMSVHVRDMTSLSRTHPDIAAEFNKGNFTVCTVSQDGHFQP</sequence>
<gene>
    <name evidence="2" type="ORF">BSL78_01302</name>
</gene>
<keyword evidence="3" id="KW-1185">Reference proteome</keyword>
<dbReference type="PANTHER" id="PTHR47018:SF1">
    <property type="entry name" value="TESMIN_TSO1-LIKE CXC DOMAIN-CONTAINING PROTEIN"/>
    <property type="match status" value="1"/>
</dbReference>
<organism evidence="2 3">
    <name type="scientific">Stichopus japonicus</name>
    <name type="common">Sea cucumber</name>
    <dbReference type="NCBI Taxonomy" id="307972"/>
    <lineage>
        <taxon>Eukaryota</taxon>
        <taxon>Metazoa</taxon>
        <taxon>Echinodermata</taxon>
        <taxon>Eleutherozoa</taxon>
        <taxon>Echinozoa</taxon>
        <taxon>Holothuroidea</taxon>
        <taxon>Aspidochirotacea</taxon>
        <taxon>Aspidochirotida</taxon>
        <taxon>Stichopodidae</taxon>
        <taxon>Apostichopus</taxon>
    </lineage>
</organism>
<dbReference type="Proteomes" id="UP000230750">
    <property type="component" value="Unassembled WGS sequence"/>
</dbReference>
<dbReference type="AlphaFoldDB" id="A0A2G8LNB6"/>
<proteinExistence type="predicted"/>
<feature type="region of interest" description="Disordered" evidence="1">
    <location>
        <begin position="56"/>
        <end position="81"/>
    </location>
</feature>